<feature type="transmembrane region" description="Helical" evidence="9">
    <location>
        <begin position="345"/>
        <end position="367"/>
    </location>
</feature>
<evidence type="ECO:0000313" key="12">
    <source>
        <dbReference type="Proteomes" id="UP001060012"/>
    </source>
</evidence>
<dbReference type="Pfam" id="PF00990">
    <property type="entry name" value="GGDEF"/>
    <property type="match status" value="1"/>
</dbReference>
<evidence type="ECO:0000259" key="10">
    <source>
        <dbReference type="PROSITE" id="PS50887"/>
    </source>
</evidence>
<dbReference type="RefSeq" id="WP_254575477.1">
    <property type="nucleotide sequence ID" value="NZ_CP100595.1"/>
</dbReference>
<keyword evidence="12" id="KW-1185">Reference proteome</keyword>
<dbReference type="EC" id="2.7.7.65" evidence="2"/>
<evidence type="ECO:0000313" key="11">
    <source>
        <dbReference type="EMBL" id="UTJ05296.1"/>
    </source>
</evidence>
<dbReference type="SUPFAM" id="SSF55073">
    <property type="entry name" value="Nucleotide cyclase"/>
    <property type="match status" value="1"/>
</dbReference>
<keyword evidence="4 9" id="KW-0812">Transmembrane</keyword>
<dbReference type="Pfam" id="PF08269">
    <property type="entry name" value="dCache_2"/>
    <property type="match status" value="1"/>
</dbReference>
<dbReference type="SMART" id="SM01049">
    <property type="entry name" value="Cache_2"/>
    <property type="match status" value="2"/>
</dbReference>
<dbReference type="PANTHER" id="PTHR45138">
    <property type="entry name" value="REGULATORY COMPONENTS OF SENSORY TRANSDUCTION SYSTEM"/>
    <property type="match status" value="1"/>
</dbReference>
<dbReference type="NCBIfam" id="TIGR00254">
    <property type="entry name" value="GGDEF"/>
    <property type="match status" value="1"/>
</dbReference>
<dbReference type="InterPro" id="IPR043128">
    <property type="entry name" value="Rev_trsase/Diguanyl_cyclase"/>
</dbReference>
<dbReference type="Gene3D" id="3.30.450.20">
    <property type="entry name" value="PAS domain"/>
    <property type="match status" value="2"/>
</dbReference>
<keyword evidence="8" id="KW-0175">Coiled coil</keyword>
<evidence type="ECO:0000256" key="1">
    <source>
        <dbReference type="ARBA" id="ARBA00004651"/>
    </source>
</evidence>
<feature type="coiled-coil region" evidence="8">
    <location>
        <begin position="375"/>
        <end position="406"/>
    </location>
</feature>
<feature type="domain" description="GGDEF" evidence="10">
    <location>
        <begin position="441"/>
        <end position="575"/>
    </location>
</feature>
<sequence length="585" mass="68127">MSENNIKKLIIVIPILGVLFTSIFLTSISIVQLKDYFENQKQLLVSHENIKIKNEIKSRVLNTINLLDKSYEQIKDNEKQEIKNTVNIAYDIIEKTYENNKGLVKEEIIEKVKEKLAYIKFFENKMGYYFLFDYNGTSLMHPHNSKYEGKNFLILDDIAAQNTINKFLNFLKLNSEGFLTWKWFKPNESIVKEKIGYLKKFEPLDVFIGSAKYEEDIYFSTMNKLQELLNIMSFLKEGYVFAFDYTGHTISHTQKDLLGKNRWHLNIGGKYIVQDIIKKGKESDGGFVEYIATVDPLTNKPSKKISYVKSFDKFDWVIGTGVYTNYIENEIIKAKEKLDKQVDKMIFNLICFSFLATLFGIIILYYLSKKINAILEKYKNSLKYLNENLEQKVKTRTHDLEESKELLKEMAEKDSLTNLYNRRYLNSVVDSLIQISIRNNEPLCLIMIDLDKFKKINDTYGHGIGDEILVQLSNKLLSKFRKSDVISRIGGEEFVVVFPKTKLEAAYKISEELRVDIENSIFKIAQLDIKFTISIGIAILDKYEDKNLQTILKRADEALYDAKKAGRNKTLVYKTKEENEDSYST</sequence>
<organism evidence="11 12">
    <name type="scientific">Arcobacter roscoffensis</name>
    <dbReference type="NCBI Taxonomy" id="2961520"/>
    <lineage>
        <taxon>Bacteria</taxon>
        <taxon>Pseudomonadati</taxon>
        <taxon>Campylobacterota</taxon>
        <taxon>Epsilonproteobacteria</taxon>
        <taxon>Campylobacterales</taxon>
        <taxon>Arcobacteraceae</taxon>
        <taxon>Arcobacter</taxon>
    </lineage>
</organism>
<reference evidence="11" key="1">
    <citation type="submission" date="2022-07" db="EMBL/GenBank/DDBJ databases">
        <title>Arcobacter roscoffensis sp. nov., a marine bacterium isolated from coastal seawater collected from Roscoff, France.</title>
        <authorList>
            <person name="Pascual J."/>
            <person name="Lepeaux C."/>
            <person name="Methner A."/>
            <person name="Overmann J."/>
        </authorList>
    </citation>
    <scope>NUCLEOTIDE SEQUENCE</scope>
    <source>
        <strain evidence="11">ARW1-2F2</strain>
    </source>
</reference>
<accession>A0ABY5DZB9</accession>
<dbReference type="EMBL" id="CP100595">
    <property type="protein sequence ID" value="UTJ05296.1"/>
    <property type="molecule type" value="Genomic_DNA"/>
</dbReference>
<evidence type="ECO:0000256" key="4">
    <source>
        <dbReference type="ARBA" id="ARBA00022692"/>
    </source>
</evidence>
<dbReference type="InterPro" id="IPR004010">
    <property type="entry name" value="Double_Cache_2"/>
</dbReference>
<proteinExistence type="predicted"/>
<dbReference type="InterPro" id="IPR050469">
    <property type="entry name" value="Diguanylate_Cyclase"/>
</dbReference>
<dbReference type="InterPro" id="IPR033480">
    <property type="entry name" value="sCache_2"/>
</dbReference>
<dbReference type="SMART" id="SM00267">
    <property type="entry name" value="GGDEF"/>
    <property type="match status" value="1"/>
</dbReference>
<gene>
    <name evidence="11" type="ORF">NJU99_08440</name>
</gene>
<feature type="transmembrane region" description="Helical" evidence="9">
    <location>
        <begin position="9"/>
        <end position="31"/>
    </location>
</feature>
<comment type="subcellular location">
    <subcellularLocation>
        <location evidence="1">Cell membrane</location>
        <topology evidence="1">Multi-pass membrane protein</topology>
    </subcellularLocation>
</comment>
<evidence type="ECO:0000256" key="8">
    <source>
        <dbReference type="SAM" id="Coils"/>
    </source>
</evidence>
<keyword evidence="5 9" id="KW-1133">Transmembrane helix</keyword>
<evidence type="ECO:0000256" key="6">
    <source>
        <dbReference type="ARBA" id="ARBA00023136"/>
    </source>
</evidence>
<evidence type="ECO:0000256" key="2">
    <source>
        <dbReference type="ARBA" id="ARBA00012528"/>
    </source>
</evidence>
<dbReference type="InterPro" id="IPR000160">
    <property type="entry name" value="GGDEF_dom"/>
</dbReference>
<evidence type="ECO:0000256" key="3">
    <source>
        <dbReference type="ARBA" id="ARBA00022475"/>
    </source>
</evidence>
<dbReference type="InterPro" id="IPR029787">
    <property type="entry name" value="Nucleotide_cyclase"/>
</dbReference>
<keyword evidence="6 9" id="KW-0472">Membrane</keyword>
<dbReference type="PANTHER" id="PTHR45138:SF9">
    <property type="entry name" value="DIGUANYLATE CYCLASE DGCM-RELATED"/>
    <property type="match status" value="1"/>
</dbReference>
<name>A0ABY5DZB9_9BACT</name>
<evidence type="ECO:0000256" key="9">
    <source>
        <dbReference type="SAM" id="Phobius"/>
    </source>
</evidence>
<evidence type="ECO:0000256" key="5">
    <source>
        <dbReference type="ARBA" id="ARBA00022989"/>
    </source>
</evidence>
<evidence type="ECO:0000256" key="7">
    <source>
        <dbReference type="ARBA" id="ARBA00034247"/>
    </source>
</evidence>
<dbReference type="CDD" id="cd01949">
    <property type="entry name" value="GGDEF"/>
    <property type="match status" value="1"/>
</dbReference>
<keyword evidence="3" id="KW-1003">Cell membrane</keyword>
<dbReference type="Proteomes" id="UP001060012">
    <property type="component" value="Chromosome"/>
</dbReference>
<protein>
    <recommendedName>
        <fullName evidence="2">diguanylate cyclase</fullName>
        <ecNumber evidence="2">2.7.7.65</ecNumber>
    </recommendedName>
</protein>
<comment type="catalytic activity">
    <reaction evidence="7">
        <text>2 GTP = 3',3'-c-di-GMP + 2 diphosphate</text>
        <dbReference type="Rhea" id="RHEA:24898"/>
        <dbReference type="ChEBI" id="CHEBI:33019"/>
        <dbReference type="ChEBI" id="CHEBI:37565"/>
        <dbReference type="ChEBI" id="CHEBI:58805"/>
        <dbReference type="EC" id="2.7.7.65"/>
    </reaction>
</comment>
<dbReference type="PROSITE" id="PS50887">
    <property type="entry name" value="GGDEF"/>
    <property type="match status" value="1"/>
</dbReference>
<dbReference type="Gene3D" id="3.30.70.270">
    <property type="match status" value="1"/>
</dbReference>